<feature type="non-terminal residue" evidence="3">
    <location>
        <position position="152"/>
    </location>
</feature>
<feature type="transmembrane region" description="Helical" evidence="1">
    <location>
        <begin position="7"/>
        <end position="26"/>
    </location>
</feature>
<reference evidence="3 4" key="1">
    <citation type="journal article" date="2020" name="Biotechnol. Biofuels">
        <title>New insights from the biogas microbiome by comprehensive genome-resolved metagenomics of nearly 1600 species originating from multiple anaerobic digesters.</title>
        <authorList>
            <person name="Campanaro S."/>
            <person name="Treu L."/>
            <person name="Rodriguez-R L.M."/>
            <person name="Kovalovszki A."/>
            <person name="Ziels R.M."/>
            <person name="Maus I."/>
            <person name="Zhu X."/>
            <person name="Kougias P.G."/>
            <person name="Basile A."/>
            <person name="Luo G."/>
            <person name="Schluter A."/>
            <person name="Konstantinidis K.T."/>
            <person name="Angelidaki I."/>
        </authorList>
    </citation>
    <scope>NUCLEOTIDE SEQUENCE [LARGE SCALE GENOMIC DNA]</scope>
    <source>
        <strain evidence="3">AS19jrsBPTG_9</strain>
    </source>
</reference>
<dbReference type="EMBL" id="JAAZIL010000019">
    <property type="protein sequence ID" value="NLZ24272.1"/>
    <property type="molecule type" value="Genomic_DNA"/>
</dbReference>
<protein>
    <submittedName>
        <fullName evidence="3">PEGA domain-containing protein</fullName>
    </submittedName>
</protein>
<dbReference type="AlphaFoldDB" id="A0A847VCV8"/>
<sequence>MKRFKTAIIVIICITTLSVVLFFLPLEGFLQRLPVIKSFYQNTTLEISTPNGKVSVKINGKEYGETPISIKNLPAGTYIVELTKISSQQSFYKTHKFNIPLTKNSVSIINMEIGPNDHLHGAILYYEKDSTKSEEKGKITITSDTEGSDVYI</sequence>
<accession>A0A847VCV8</accession>
<evidence type="ECO:0000313" key="3">
    <source>
        <dbReference type="EMBL" id="NLZ24272.1"/>
    </source>
</evidence>
<feature type="domain" description="PEGA" evidence="2">
    <location>
        <begin position="44"/>
        <end position="105"/>
    </location>
</feature>
<gene>
    <name evidence="3" type="ORF">GX888_00785</name>
</gene>
<organism evidence="3 4">
    <name type="scientific">Candidatus Dojkabacteria bacterium</name>
    <dbReference type="NCBI Taxonomy" id="2099670"/>
    <lineage>
        <taxon>Bacteria</taxon>
        <taxon>Candidatus Dojkabacteria</taxon>
    </lineage>
</organism>
<evidence type="ECO:0000256" key="1">
    <source>
        <dbReference type="SAM" id="Phobius"/>
    </source>
</evidence>
<keyword evidence="1" id="KW-0472">Membrane</keyword>
<dbReference type="Proteomes" id="UP000564033">
    <property type="component" value="Unassembled WGS sequence"/>
</dbReference>
<keyword evidence="1" id="KW-1133">Transmembrane helix</keyword>
<comment type="caution">
    <text evidence="3">The sequence shown here is derived from an EMBL/GenBank/DDBJ whole genome shotgun (WGS) entry which is preliminary data.</text>
</comment>
<evidence type="ECO:0000313" key="4">
    <source>
        <dbReference type="Proteomes" id="UP000564033"/>
    </source>
</evidence>
<evidence type="ECO:0000259" key="2">
    <source>
        <dbReference type="Pfam" id="PF08308"/>
    </source>
</evidence>
<dbReference type="Pfam" id="PF08308">
    <property type="entry name" value="PEGA"/>
    <property type="match status" value="1"/>
</dbReference>
<dbReference type="InterPro" id="IPR013229">
    <property type="entry name" value="PEGA"/>
</dbReference>
<keyword evidence="1" id="KW-0812">Transmembrane</keyword>
<name>A0A847VCV8_9BACT</name>
<proteinExistence type="predicted"/>